<gene>
    <name evidence="19" type="primary">cobS</name>
    <name evidence="20" type="ORF">SAMN05216366_11626</name>
</gene>
<evidence type="ECO:0000313" key="20">
    <source>
        <dbReference type="EMBL" id="SDP38384.1"/>
    </source>
</evidence>
<evidence type="ECO:0000256" key="11">
    <source>
        <dbReference type="ARBA" id="ARBA00022842"/>
    </source>
</evidence>
<dbReference type="GO" id="GO:0008818">
    <property type="term" value="F:cobalamin 5'-phosphate synthase activity"/>
    <property type="evidence" value="ECO:0007669"/>
    <property type="project" value="UniProtKB-UniRule"/>
</dbReference>
<dbReference type="EMBL" id="FNJQ01000016">
    <property type="protein sequence ID" value="SDP38384.1"/>
    <property type="molecule type" value="Genomic_DNA"/>
</dbReference>
<organism evidence="20 21">
    <name type="scientific">Selenomonas ruminantium</name>
    <dbReference type="NCBI Taxonomy" id="971"/>
    <lineage>
        <taxon>Bacteria</taxon>
        <taxon>Bacillati</taxon>
        <taxon>Bacillota</taxon>
        <taxon>Negativicutes</taxon>
        <taxon>Selenomonadales</taxon>
        <taxon>Selenomonadaceae</taxon>
        <taxon>Selenomonas</taxon>
    </lineage>
</organism>
<feature type="transmembrane region" description="Helical" evidence="19">
    <location>
        <begin position="131"/>
        <end position="156"/>
    </location>
</feature>
<feature type="transmembrane region" description="Helical" evidence="19">
    <location>
        <begin position="33"/>
        <end position="59"/>
    </location>
</feature>
<evidence type="ECO:0000256" key="16">
    <source>
        <dbReference type="ARBA" id="ARBA00032853"/>
    </source>
</evidence>
<dbReference type="OrthoDB" id="9794626at2"/>
<comment type="cofactor">
    <cofactor evidence="1 19">
        <name>Mg(2+)</name>
        <dbReference type="ChEBI" id="CHEBI:18420"/>
    </cofactor>
</comment>
<sequence length="255" mass="28024">MKSFITALQFLTRIHVKNQTDLTAEDFGRSTKFFPLVGLILGIIYMLASWCLIAVFGWANFVTTLLVILPILLTGGLMLDGFMDTVDGVFSGRERERVLEIMKDSRVGSFGVIALACLLLVNWSAMRDVKLVLIMTALFVMPIIGRMAMVMAIAFFPYARKEGMGKIFAEMADKETVVLAAAVTLVFVVPWGQAAVAALVVGLAFAWLAAKWLSHKLGGLTGDTYGAIETLTETVVLLVFWVTSWIPGGLHILWR</sequence>
<evidence type="ECO:0000256" key="18">
    <source>
        <dbReference type="ARBA" id="ARBA00049504"/>
    </source>
</evidence>
<comment type="subcellular location">
    <subcellularLocation>
        <location evidence="2 19">Cell membrane</location>
        <topology evidence="2 19">Multi-pass membrane protein</topology>
    </subcellularLocation>
</comment>
<evidence type="ECO:0000256" key="9">
    <source>
        <dbReference type="ARBA" id="ARBA00022679"/>
    </source>
</evidence>
<evidence type="ECO:0000256" key="4">
    <source>
        <dbReference type="ARBA" id="ARBA00010561"/>
    </source>
</evidence>
<accession>A0A1H0S9E8</accession>
<dbReference type="GO" id="GO:0005886">
    <property type="term" value="C:plasma membrane"/>
    <property type="evidence" value="ECO:0007669"/>
    <property type="project" value="UniProtKB-SubCell"/>
</dbReference>
<dbReference type="GO" id="GO:0051073">
    <property type="term" value="F:adenosylcobinamide-GDP ribazoletransferase activity"/>
    <property type="evidence" value="ECO:0007669"/>
    <property type="project" value="UniProtKB-UniRule"/>
</dbReference>
<dbReference type="InterPro" id="IPR003805">
    <property type="entry name" value="CobS"/>
</dbReference>
<keyword evidence="10 19" id="KW-0812">Transmembrane</keyword>
<dbReference type="UniPathway" id="UPA00148">
    <property type="reaction ID" value="UER00238"/>
</dbReference>
<dbReference type="Proteomes" id="UP000182412">
    <property type="component" value="Unassembled WGS sequence"/>
</dbReference>
<comment type="catalytic activity">
    <reaction evidence="18 19">
        <text>alpha-ribazole 5'-phosphate + adenosylcob(III)inamide-GDP = adenosylcob(III)alamin 5'-phosphate + GMP + H(+)</text>
        <dbReference type="Rhea" id="RHEA:23560"/>
        <dbReference type="ChEBI" id="CHEBI:15378"/>
        <dbReference type="ChEBI" id="CHEBI:57918"/>
        <dbReference type="ChEBI" id="CHEBI:58115"/>
        <dbReference type="ChEBI" id="CHEBI:60487"/>
        <dbReference type="ChEBI" id="CHEBI:60493"/>
        <dbReference type="EC" id="2.7.8.26"/>
    </reaction>
</comment>
<keyword evidence="8 19" id="KW-0169">Cobalamin biosynthesis</keyword>
<evidence type="ECO:0000256" key="1">
    <source>
        <dbReference type="ARBA" id="ARBA00001946"/>
    </source>
</evidence>
<reference evidence="20 21" key="1">
    <citation type="submission" date="2016-10" db="EMBL/GenBank/DDBJ databases">
        <authorList>
            <person name="de Groot N.N."/>
        </authorList>
    </citation>
    <scope>NUCLEOTIDE SEQUENCE [LARGE SCALE GENOMIC DNA]</scope>
    <source>
        <strain evidence="20 21">S137</strain>
    </source>
</reference>
<proteinExistence type="inferred from homology"/>
<evidence type="ECO:0000256" key="5">
    <source>
        <dbReference type="ARBA" id="ARBA00013200"/>
    </source>
</evidence>
<feature type="transmembrane region" description="Helical" evidence="19">
    <location>
        <begin position="177"/>
        <end position="210"/>
    </location>
</feature>
<evidence type="ECO:0000256" key="15">
    <source>
        <dbReference type="ARBA" id="ARBA00032605"/>
    </source>
</evidence>
<evidence type="ECO:0000256" key="6">
    <source>
        <dbReference type="ARBA" id="ARBA00015850"/>
    </source>
</evidence>
<dbReference type="RefSeq" id="WP_074572344.1">
    <property type="nucleotide sequence ID" value="NZ_FNJQ01000016.1"/>
</dbReference>
<protein>
    <recommendedName>
        <fullName evidence="6 19">Adenosylcobinamide-GDP ribazoletransferase</fullName>
        <ecNumber evidence="5 19">2.7.8.26</ecNumber>
    </recommendedName>
    <alternativeName>
        <fullName evidence="16 19">Cobalamin synthase</fullName>
    </alternativeName>
    <alternativeName>
        <fullName evidence="15 19">Cobalamin-5'-phosphate synthase</fullName>
    </alternativeName>
</protein>
<dbReference type="GO" id="GO:0009236">
    <property type="term" value="P:cobalamin biosynthetic process"/>
    <property type="evidence" value="ECO:0007669"/>
    <property type="project" value="UniProtKB-UniRule"/>
</dbReference>
<comment type="catalytic activity">
    <reaction evidence="17 19">
        <text>alpha-ribazole + adenosylcob(III)inamide-GDP = adenosylcob(III)alamin + GMP + H(+)</text>
        <dbReference type="Rhea" id="RHEA:16049"/>
        <dbReference type="ChEBI" id="CHEBI:10329"/>
        <dbReference type="ChEBI" id="CHEBI:15378"/>
        <dbReference type="ChEBI" id="CHEBI:18408"/>
        <dbReference type="ChEBI" id="CHEBI:58115"/>
        <dbReference type="ChEBI" id="CHEBI:60487"/>
        <dbReference type="EC" id="2.7.8.26"/>
    </reaction>
</comment>
<evidence type="ECO:0000256" key="17">
    <source>
        <dbReference type="ARBA" id="ARBA00048623"/>
    </source>
</evidence>
<dbReference type="PANTHER" id="PTHR34148:SF1">
    <property type="entry name" value="ADENOSYLCOBINAMIDE-GDP RIBAZOLETRANSFERASE"/>
    <property type="match status" value="1"/>
</dbReference>
<evidence type="ECO:0000256" key="2">
    <source>
        <dbReference type="ARBA" id="ARBA00004651"/>
    </source>
</evidence>
<evidence type="ECO:0000256" key="14">
    <source>
        <dbReference type="ARBA" id="ARBA00025228"/>
    </source>
</evidence>
<evidence type="ECO:0000313" key="21">
    <source>
        <dbReference type="Proteomes" id="UP000182412"/>
    </source>
</evidence>
<feature type="transmembrane region" description="Helical" evidence="19">
    <location>
        <begin position="65"/>
        <end position="86"/>
    </location>
</feature>
<name>A0A1H0S9E8_SELRU</name>
<feature type="transmembrane region" description="Helical" evidence="19">
    <location>
        <begin position="235"/>
        <end position="254"/>
    </location>
</feature>
<evidence type="ECO:0000256" key="7">
    <source>
        <dbReference type="ARBA" id="ARBA00022475"/>
    </source>
</evidence>
<keyword evidence="9 19" id="KW-0808">Transferase</keyword>
<comment type="pathway">
    <text evidence="3 19">Cofactor biosynthesis; adenosylcobalamin biosynthesis; adenosylcobalamin from cob(II)yrinate a,c-diamide: step 7/7.</text>
</comment>
<dbReference type="AlphaFoldDB" id="A0A1H0S9E8"/>
<dbReference type="EC" id="2.7.8.26" evidence="5 19"/>
<keyword evidence="12 19" id="KW-1133">Transmembrane helix</keyword>
<dbReference type="PANTHER" id="PTHR34148">
    <property type="entry name" value="ADENOSYLCOBINAMIDE-GDP RIBAZOLETRANSFERASE"/>
    <property type="match status" value="1"/>
</dbReference>
<evidence type="ECO:0000256" key="3">
    <source>
        <dbReference type="ARBA" id="ARBA00004663"/>
    </source>
</evidence>
<dbReference type="HAMAP" id="MF_00719">
    <property type="entry name" value="CobS"/>
    <property type="match status" value="1"/>
</dbReference>
<evidence type="ECO:0000256" key="13">
    <source>
        <dbReference type="ARBA" id="ARBA00023136"/>
    </source>
</evidence>
<dbReference type="Pfam" id="PF02654">
    <property type="entry name" value="CobS"/>
    <property type="match status" value="1"/>
</dbReference>
<comment type="similarity">
    <text evidence="4 19">Belongs to the CobS family.</text>
</comment>
<evidence type="ECO:0000256" key="8">
    <source>
        <dbReference type="ARBA" id="ARBA00022573"/>
    </source>
</evidence>
<comment type="function">
    <text evidence="14 19">Joins adenosylcobinamide-GDP and alpha-ribazole to generate adenosylcobalamin (Ado-cobalamin). Also synthesizes adenosylcobalamin 5'-phosphate from adenosylcobinamide-GDP and alpha-ribazole 5'-phosphate.</text>
</comment>
<feature type="transmembrane region" description="Helical" evidence="19">
    <location>
        <begin position="107"/>
        <end position="125"/>
    </location>
</feature>
<evidence type="ECO:0000256" key="19">
    <source>
        <dbReference type="HAMAP-Rule" id="MF_00719"/>
    </source>
</evidence>
<keyword evidence="7 19" id="KW-1003">Cell membrane</keyword>
<evidence type="ECO:0000256" key="10">
    <source>
        <dbReference type="ARBA" id="ARBA00022692"/>
    </source>
</evidence>
<keyword evidence="11 19" id="KW-0460">Magnesium</keyword>
<keyword evidence="13 19" id="KW-0472">Membrane</keyword>
<dbReference type="NCBIfam" id="TIGR00317">
    <property type="entry name" value="cobS"/>
    <property type="match status" value="1"/>
</dbReference>
<evidence type="ECO:0000256" key="12">
    <source>
        <dbReference type="ARBA" id="ARBA00022989"/>
    </source>
</evidence>